<feature type="transmembrane region" description="Helical" evidence="1">
    <location>
        <begin position="313"/>
        <end position="332"/>
    </location>
</feature>
<keyword evidence="1" id="KW-1133">Transmembrane helix</keyword>
<proteinExistence type="predicted"/>
<organism evidence="2">
    <name type="scientific">hydrothermal vent metagenome</name>
    <dbReference type="NCBI Taxonomy" id="652676"/>
    <lineage>
        <taxon>unclassified sequences</taxon>
        <taxon>metagenomes</taxon>
        <taxon>ecological metagenomes</taxon>
    </lineage>
</organism>
<gene>
    <name evidence="2" type="ORF">MNBD_GAMMA25-567</name>
</gene>
<dbReference type="AlphaFoldDB" id="A0A3B1B650"/>
<evidence type="ECO:0000313" key="2">
    <source>
        <dbReference type="EMBL" id="VAX05740.1"/>
    </source>
</evidence>
<name>A0A3B1B650_9ZZZZ</name>
<accession>A0A3B1B650</accession>
<reference evidence="2" key="1">
    <citation type="submission" date="2018-06" db="EMBL/GenBank/DDBJ databases">
        <authorList>
            <person name="Zhirakovskaya E."/>
        </authorList>
    </citation>
    <scope>NUCLEOTIDE SEQUENCE</scope>
</reference>
<dbReference type="EMBL" id="UOFY01000004">
    <property type="protein sequence ID" value="VAX05740.1"/>
    <property type="molecule type" value="Genomic_DNA"/>
</dbReference>
<sequence>MKRSTLMVGTVAAYLCTFLISVNAHAAGTATRSPINAVGDTDVVSVTNGSLIDLNPGRASVSTNSGYDSVTSIRVDTSAGVIRGYAEYDLNQNRTYSTIDEAGGSTASGILSLDTFLVGPTSDPTAPSTVDVTIEMEFDGSFSANNGAPSLVLIGDLNATTISSFLPLEGNIYQSLLTFTSTELNSPADPVTTTFAGVESALGGTGSSDYAGASADILGSSMSDLNAILRLTFPLALGDSFILSGVVVGIAGPAPDPADTDLSDGISILAAAGIVDFSNTARMRIFLPEGYSLGGGDPLLDNIVNPTTVPVPAALWLMISGLVSLLSVKAVGRKRSL</sequence>
<evidence type="ECO:0000256" key="1">
    <source>
        <dbReference type="SAM" id="Phobius"/>
    </source>
</evidence>
<protein>
    <submittedName>
        <fullName evidence="2">Uncharacterized protein</fullName>
    </submittedName>
</protein>
<keyword evidence="1" id="KW-0472">Membrane</keyword>
<keyword evidence="1" id="KW-0812">Transmembrane</keyword>